<dbReference type="EMBL" id="JACOPO010000005">
    <property type="protein sequence ID" value="MBC5723007.1"/>
    <property type="molecule type" value="Genomic_DNA"/>
</dbReference>
<reference evidence="12" key="1">
    <citation type="submission" date="2020-08" db="EMBL/GenBank/DDBJ databases">
        <title>Genome public.</title>
        <authorList>
            <person name="Liu C."/>
            <person name="Sun Q."/>
        </authorList>
    </citation>
    <scope>NUCLEOTIDE SEQUENCE</scope>
    <source>
        <strain evidence="12">NSJ-23</strain>
    </source>
</reference>
<evidence type="ECO:0000313" key="12">
    <source>
        <dbReference type="EMBL" id="MBC5723007.1"/>
    </source>
</evidence>
<evidence type="ECO:0000256" key="10">
    <source>
        <dbReference type="PIRNR" id="PIRNR006268"/>
    </source>
</evidence>
<evidence type="ECO:0000313" key="13">
    <source>
        <dbReference type="Proteomes" id="UP000628736"/>
    </source>
</evidence>
<keyword evidence="13" id="KW-1185">Reference proteome</keyword>
<evidence type="ECO:0000256" key="4">
    <source>
        <dbReference type="ARBA" id="ARBA00022679"/>
    </source>
</evidence>
<feature type="binding site" evidence="11">
    <location>
        <position position="247"/>
    </location>
    <ligand>
        <name>Mg(2+)</name>
        <dbReference type="ChEBI" id="CHEBI:18420"/>
    </ligand>
</feature>
<evidence type="ECO:0000256" key="3">
    <source>
        <dbReference type="ARBA" id="ARBA00022630"/>
    </source>
</evidence>
<gene>
    <name evidence="12" type="ORF">H8S11_09295</name>
</gene>
<feature type="binding site" evidence="11">
    <location>
        <position position="134"/>
    </location>
    <ligand>
        <name>Mg(2+)</name>
        <dbReference type="ChEBI" id="CHEBI:18420"/>
    </ligand>
</feature>
<evidence type="ECO:0000256" key="2">
    <source>
        <dbReference type="ARBA" id="ARBA00016337"/>
    </source>
</evidence>
<organism evidence="12 13">
    <name type="scientific">Flintibacter hominis</name>
    <dbReference type="NCBI Taxonomy" id="2763048"/>
    <lineage>
        <taxon>Bacteria</taxon>
        <taxon>Bacillati</taxon>
        <taxon>Bacillota</taxon>
        <taxon>Clostridia</taxon>
        <taxon>Eubacteriales</taxon>
        <taxon>Flintibacter</taxon>
    </lineage>
</organism>
<evidence type="ECO:0000256" key="8">
    <source>
        <dbReference type="ARBA" id="ARBA00031306"/>
    </source>
</evidence>
<keyword evidence="5 10" id="KW-0479">Metal-binding</keyword>
<dbReference type="GO" id="GO:0046872">
    <property type="term" value="F:metal ion binding"/>
    <property type="evidence" value="ECO:0007669"/>
    <property type="project" value="UniProtKB-UniRule"/>
</dbReference>
<dbReference type="PANTHER" id="PTHR30040:SF2">
    <property type="entry name" value="FAD:PROTEIN FMN TRANSFERASE"/>
    <property type="match status" value="1"/>
</dbReference>
<evidence type="ECO:0000256" key="11">
    <source>
        <dbReference type="PIRSR" id="PIRSR006268-2"/>
    </source>
</evidence>
<proteinExistence type="inferred from homology"/>
<dbReference type="InterPro" id="IPR024932">
    <property type="entry name" value="ApbE"/>
</dbReference>
<dbReference type="PIRSF" id="PIRSF006268">
    <property type="entry name" value="ApbE"/>
    <property type="match status" value="1"/>
</dbReference>
<comment type="cofactor">
    <cofactor evidence="11">
        <name>Mg(2+)</name>
        <dbReference type="ChEBI" id="CHEBI:18420"/>
    </cofactor>
    <cofactor evidence="11">
        <name>Mn(2+)</name>
        <dbReference type="ChEBI" id="CHEBI:29035"/>
    </cofactor>
    <text evidence="11">Magnesium. Can also use manganese.</text>
</comment>
<accession>A0A8J6M8N8</accession>
<dbReference type="Proteomes" id="UP000628736">
    <property type="component" value="Unassembled WGS sequence"/>
</dbReference>
<comment type="caution">
    <text evidence="12">The sequence shown here is derived from an EMBL/GenBank/DDBJ whole genome shotgun (WGS) entry which is preliminary data.</text>
</comment>
<dbReference type="Gene3D" id="3.10.520.10">
    <property type="entry name" value="ApbE-like domains"/>
    <property type="match status" value="1"/>
</dbReference>
<dbReference type="InterPro" id="IPR003374">
    <property type="entry name" value="ApbE-like_sf"/>
</dbReference>
<comment type="catalytic activity">
    <reaction evidence="9 10">
        <text>L-threonyl-[protein] + FAD = FMN-L-threonyl-[protein] + AMP + H(+)</text>
        <dbReference type="Rhea" id="RHEA:36847"/>
        <dbReference type="Rhea" id="RHEA-COMP:11060"/>
        <dbReference type="Rhea" id="RHEA-COMP:11061"/>
        <dbReference type="ChEBI" id="CHEBI:15378"/>
        <dbReference type="ChEBI" id="CHEBI:30013"/>
        <dbReference type="ChEBI" id="CHEBI:57692"/>
        <dbReference type="ChEBI" id="CHEBI:74257"/>
        <dbReference type="ChEBI" id="CHEBI:456215"/>
        <dbReference type="EC" id="2.7.1.180"/>
    </reaction>
</comment>
<dbReference type="SUPFAM" id="SSF143631">
    <property type="entry name" value="ApbE-like"/>
    <property type="match status" value="1"/>
</dbReference>
<name>A0A8J6M8N8_9FIRM</name>
<dbReference type="EC" id="2.7.1.180" evidence="1 10"/>
<dbReference type="Pfam" id="PF02424">
    <property type="entry name" value="ApbE"/>
    <property type="match status" value="1"/>
</dbReference>
<keyword evidence="3 10" id="KW-0285">Flavoprotein</keyword>
<evidence type="ECO:0000256" key="5">
    <source>
        <dbReference type="ARBA" id="ARBA00022723"/>
    </source>
</evidence>
<dbReference type="PANTHER" id="PTHR30040">
    <property type="entry name" value="THIAMINE BIOSYNTHESIS LIPOPROTEIN APBE"/>
    <property type="match status" value="1"/>
</dbReference>
<protein>
    <recommendedName>
        <fullName evidence="2 10">FAD:protein FMN transferase</fullName>
        <ecNumber evidence="1 10">2.7.1.180</ecNumber>
    </recommendedName>
    <alternativeName>
        <fullName evidence="8 10">Flavin transferase</fullName>
    </alternativeName>
</protein>
<dbReference type="GO" id="GO:0016740">
    <property type="term" value="F:transferase activity"/>
    <property type="evidence" value="ECO:0007669"/>
    <property type="project" value="UniProtKB-UniRule"/>
</dbReference>
<evidence type="ECO:0000256" key="6">
    <source>
        <dbReference type="ARBA" id="ARBA00022827"/>
    </source>
</evidence>
<sequence length="309" mass="33230">MDTVMTLTYHGQDRESGREALEEGVAEVYELEDLLSVTAPDSEISALNEAGQAYLSPDTAQLLSAALELCALTGGALDITAYPAVEAWGFTTGEYRVPNQAELEELGDHIDYTRVSLDQESASLPDGMKLDLGAVAKGYTADRLAKLAQERDITSALLDLGQSTILALGAKPDGSPWRIGIQDPQGEGYLGVLELEGQAMGTSGGYQRYFERDGVRYWHIIDPATAAPARSGLLSVTVVSPSGLACDGLSTALFVMGLERGTQFWRDYPELEFEALFILEDGSLALTSGLKDSFTLAQGYEDREVEVLS</sequence>
<feature type="binding site" evidence="11">
    <location>
        <position position="251"/>
    </location>
    <ligand>
        <name>Mg(2+)</name>
        <dbReference type="ChEBI" id="CHEBI:18420"/>
    </ligand>
</feature>
<keyword evidence="7 10" id="KW-0460">Magnesium</keyword>
<comment type="similarity">
    <text evidence="10">Belongs to the ApbE family.</text>
</comment>
<evidence type="ECO:0000256" key="7">
    <source>
        <dbReference type="ARBA" id="ARBA00022842"/>
    </source>
</evidence>
<evidence type="ECO:0000256" key="9">
    <source>
        <dbReference type="ARBA" id="ARBA00048540"/>
    </source>
</evidence>
<keyword evidence="6 10" id="KW-0274">FAD</keyword>
<dbReference type="AlphaFoldDB" id="A0A8J6M8N8"/>
<evidence type="ECO:0000256" key="1">
    <source>
        <dbReference type="ARBA" id="ARBA00011955"/>
    </source>
</evidence>
<keyword evidence="4 10" id="KW-0808">Transferase</keyword>